<gene>
    <name evidence="8" type="ORF">EEJ42_34515</name>
</gene>
<feature type="transmembrane region" description="Helical" evidence="5">
    <location>
        <begin position="249"/>
        <end position="268"/>
    </location>
</feature>
<dbReference type="PANTHER" id="PTHR24421:SF63">
    <property type="entry name" value="SENSOR HISTIDINE KINASE DESK"/>
    <property type="match status" value="1"/>
</dbReference>
<keyword evidence="9" id="KW-1185">Reference proteome</keyword>
<proteinExistence type="predicted"/>
<evidence type="ECO:0000256" key="3">
    <source>
        <dbReference type="ARBA" id="ARBA00023012"/>
    </source>
</evidence>
<dbReference type="Proteomes" id="UP000275401">
    <property type="component" value="Unassembled WGS sequence"/>
</dbReference>
<dbReference type="InterPro" id="IPR011712">
    <property type="entry name" value="Sig_transdc_His_kin_sub3_dim/P"/>
</dbReference>
<feature type="transmembrane region" description="Helical" evidence="5">
    <location>
        <begin position="176"/>
        <end position="199"/>
    </location>
</feature>
<dbReference type="Gene3D" id="1.20.5.1930">
    <property type="match status" value="1"/>
</dbReference>
<dbReference type="Pfam" id="PF13581">
    <property type="entry name" value="HATPase_c_2"/>
    <property type="match status" value="1"/>
</dbReference>
<feature type="domain" description="Histidine kinase/HSP90-like ATPase" evidence="7">
    <location>
        <begin position="400"/>
        <end position="489"/>
    </location>
</feature>
<name>A0A3M8UEA3_9ACTN</name>
<reference evidence="8 9" key="1">
    <citation type="submission" date="2018-11" db="EMBL/GenBank/DDBJ databases">
        <title>The Potential of Streptomyces as Biocontrol Agents against the Tomato grey mould, Botrytis cinerea (Gray mold) Frontiers in Microbiology.</title>
        <authorList>
            <person name="Li D."/>
        </authorList>
    </citation>
    <scope>NUCLEOTIDE SEQUENCE [LARGE SCALE GENOMIC DNA]</scope>
    <source>
        <strain evidence="8 9">NEAU-LD23</strain>
    </source>
</reference>
<feature type="domain" description="Signal transduction histidine kinase subgroup 3 dimerisation and phosphoacceptor" evidence="6">
    <location>
        <begin position="317"/>
        <end position="383"/>
    </location>
</feature>
<dbReference type="AlphaFoldDB" id="A0A3M8UEA3"/>
<dbReference type="Gene3D" id="3.30.565.10">
    <property type="entry name" value="Histidine kinase-like ATPase, C-terminal domain"/>
    <property type="match status" value="1"/>
</dbReference>
<keyword evidence="5" id="KW-1133">Transmembrane helix</keyword>
<evidence type="ECO:0000259" key="7">
    <source>
        <dbReference type="Pfam" id="PF13581"/>
    </source>
</evidence>
<evidence type="ECO:0000256" key="2">
    <source>
        <dbReference type="ARBA" id="ARBA00022777"/>
    </source>
</evidence>
<feature type="region of interest" description="Disordered" evidence="4">
    <location>
        <begin position="1"/>
        <end position="51"/>
    </location>
</feature>
<keyword evidence="1" id="KW-0808">Transferase</keyword>
<dbReference type="PANTHER" id="PTHR24421">
    <property type="entry name" value="NITRATE/NITRITE SENSOR PROTEIN NARX-RELATED"/>
    <property type="match status" value="1"/>
</dbReference>
<feature type="region of interest" description="Disordered" evidence="4">
    <location>
        <begin position="63"/>
        <end position="97"/>
    </location>
</feature>
<dbReference type="InterPro" id="IPR003594">
    <property type="entry name" value="HATPase_dom"/>
</dbReference>
<feature type="compositionally biased region" description="Basic residues" evidence="4">
    <location>
        <begin position="63"/>
        <end position="81"/>
    </location>
</feature>
<keyword evidence="5" id="KW-0812">Transmembrane</keyword>
<organism evidence="8 9">
    <name type="scientific">Streptomyces botrytidirepellens</name>
    <dbReference type="NCBI Taxonomy" id="2486417"/>
    <lineage>
        <taxon>Bacteria</taxon>
        <taxon>Bacillati</taxon>
        <taxon>Actinomycetota</taxon>
        <taxon>Actinomycetes</taxon>
        <taxon>Kitasatosporales</taxon>
        <taxon>Streptomycetaceae</taxon>
        <taxon>Streptomyces</taxon>
    </lineage>
</organism>
<dbReference type="EMBL" id="RIBZ01000643">
    <property type="protein sequence ID" value="RNG03776.1"/>
    <property type="molecule type" value="Genomic_DNA"/>
</dbReference>
<feature type="compositionally biased region" description="Basic residues" evidence="4">
    <location>
        <begin position="14"/>
        <end position="31"/>
    </location>
</feature>
<accession>A0A3M8UEA3</accession>
<evidence type="ECO:0000256" key="4">
    <source>
        <dbReference type="SAM" id="MobiDB-lite"/>
    </source>
</evidence>
<dbReference type="CDD" id="cd16917">
    <property type="entry name" value="HATPase_UhpB-NarQ-NarX-like"/>
    <property type="match status" value="1"/>
</dbReference>
<dbReference type="InterPro" id="IPR050482">
    <property type="entry name" value="Sensor_HK_TwoCompSys"/>
</dbReference>
<protein>
    <submittedName>
        <fullName evidence="8">Sensor histidine kinase</fullName>
    </submittedName>
</protein>
<dbReference type="GO" id="GO:0000155">
    <property type="term" value="F:phosphorelay sensor kinase activity"/>
    <property type="evidence" value="ECO:0007669"/>
    <property type="project" value="InterPro"/>
</dbReference>
<dbReference type="SUPFAM" id="SSF55874">
    <property type="entry name" value="ATPase domain of HSP90 chaperone/DNA topoisomerase II/histidine kinase"/>
    <property type="match status" value="1"/>
</dbReference>
<evidence type="ECO:0000256" key="1">
    <source>
        <dbReference type="ARBA" id="ARBA00022679"/>
    </source>
</evidence>
<evidence type="ECO:0000313" key="9">
    <source>
        <dbReference type="Proteomes" id="UP000275401"/>
    </source>
</evidence>
<dbReference type="GO" id="GO:0016020">
    <property type="term" value="C:membrane"/>
    <property type="evidence" value="ECO:0007669"/>
    <property type="project" value="InterPro"/>
</dbReference>
<feature type="transmembrane region" description="Helical" evidence="5">
    <location>
        <begin position="146"/>
        <end position="164"/>
    </location>
</feature>
<keyword evidence="2 8" id="KW-0418">Kinase</keyword>
<feature type="compositionally biased region" description="Basic and acidic residues" evidence="4">
    <location>
        <begin position="32"/>
        <end position="50"/>
    </location>
</feature>
<sequence length="520" mass="55514">MARADRRHLGGLARLRRPGRGHRLSGHRRRGAAPDDDHLLRSVDPRRPVDADGLLPAVAAGHRRLAAHPRLRRARPGHRGGQRPAREGRGPARRLPGPLLGRGGLAVPQGHPHDMSRPTWWRDAAADDEDTNAPAIGRSPENRRQALIKLMWIGIWMAYLGAPVSDLAEGHHTVPATVFGALGLLVFVTIYLLLVFRYTGRNLDRTAITRALGAICALAAVLTVTLGDAWLVLAVYVSVAFGAVLPPRLARWAIPLNTVAMVGVGLLVRSSHDLMSALVVPSLLGGFAMSAVGQMLRTTRALREARATVAQLAANEERLRLARDLHDLLGHSLSLITLKSELAGRMLPGKPEQAAQQVADIERVSRQALVDVREAVSGFRRPTLEAELAGARTALAAAGITADLHRAGAHHPDLPPDQEGALAWALREAVTNVVRHSGARRCTVTLTEVGDELCLTVTDDGRGATGPHGNGLNGLAERLQLADGRLETGPNDHGGFTLRALAPLSRGAPANLPVESAPDP</sequence>
<evidence type="ECO:0000256" key="5">
    <source>
        <dbReference type="SAM" id="Phobius"/>
    </source>
</evidence>
<dbReference type="Pfam" id="PF07730">
    <property type="entry name" value="HisKA_3"/>
    <property type="match status" value="1"/>
</dbReference>
<dbReference type="GO" id="GO:0046983">
    <property type="term" value="F:protein dimerization activity"/>
    <property type="evidence" value="ECO:0007669"/>
    <property type="project" value="InterPro"/>
</dbReference>
<feature type="transmembrane region" description="Helical" evidence="5">
    <location>
        <begin position="275"/>
        <end position="296"/>
    </location>
</feature>
<dbReference type="InterPro" id="IPR036890">
    <property type="entry name" value="HATPase_C_sf"/>
</dbReference>
<keyword evidence="5" id="KW-0472">Membrane</keyword>
<evidence type="ECO:0000259" key="6">
    <source>
        <dbReference type="Pfam" id="PF07730"/>
    </source>
</evidence>
<evidence type="ECO:0000313" key="8">
    <source>
        <dbReference type="EMBL" id="RNG03776.1"/>
    </source>
</evidence>
<comment type="caution">
    <text evidence="8">The sequence shown here is derived from an EMBL/GenBank/DDBJ whole genome shotgun (WGS) entry which is preliminary data.</text>
</comment>
<keyword evidence="3" id="KW-0902">Two-component regulatory system</keyword>
<feature type="transmembrane region" description="Helical" evidence="5">
    <location>
        <begin position="211"/>
        <end position="237"/>
    </location>
</feature>